<feature type="region of interest" description="Disordered" evidence="1">
    <location>
        <begin position="1"/>
        <end position="35"/>
    </location>
</feature>
<sequence length="80" mass="8843">MPPSPTWPSSHPQTAGSRPDRRQQPQPSLLGPRPLPQQAFAAASPLPMAPPWGWFPQMNTDQATSLEAAFNTFTPCLRHR</sequence>
<accession>A0AA38TB50</accession>
<dbReference type="Proteomes" id="UP001172457">
    <property type="component" value="Chromosome 3"/>
</dbReference>
<proteinExistence type="predicted"/>
<evidence type="ECO:0000256" key="1">
    <source>
        <dbReference type="SAM" id="MobiDB-lite"/>
    </source>
</evidence>
<dbReference type="EMBL" id="JARYMX010000003">
    <property type="protein sequence ID" value="KAJ9557699.1"/>
    <property type="molecule type" value="Genomic_DNA"/>
</dbReference>
<dbReference type="AlphaFoldDB" id="A0AA38TB50"/>
<keyword evidence="3" id="KW-1185">Reference proteome</keyword>
<comment type="caution">
    <text evidence="2">The sequence shown here is derived from an EMBL/GenBank/DDBJ whole genome shotgun (WGS) entry which is preliminary data.</text>
</comment>
<evidence type="ECO:0000313" key="2">
    <source>
        <dbReference type="EMBL" id="KAJ9557699.1"/>
    </source>
</evidence>
<gene>
    <name evidence="2" type="ORF">OSB04_012313</name>
</gene>
<name>A0AA38TB50_9ASTR</name>
<protein>
    <submittedName>
        <fullName evidence="2">Uncharacterized protein</fullName>
    </submittedName>
</protein>
<reference evidence="2" key="1">
    <citation type="submission" date="2023-03" db="EMBL/GenBank/DDBJ databases">
        <title>Chromosome-scale reference genome and RAD-based genetic map of yellow starthistle (Centaurea solstitialis) reveal putative structural variation and QTLs associated with invader traits.</title>
        <authorList>
            <person name="Reatini B."/>
            <person name="Cang F.A."/>
            <person name="Jiang Q."/>
            <person name="Mckibben M.T.W."/>
            <person name="Barker M.S."/>
            <person name="Rieseberg L.H."/>
            <person name="Dlugosch K.M."/>
        </authorList>
    </citation>
    <scope>NUCLEOTIDE SEQUENCE</scope>
    <source>
        <strain evidence="2">CAN-66</strain>
        <tissue evidence="2">Leaf</tissue>
    </source>
</reference>
<evidence type="ECO:0000313" key="3">
    <source>
        <dbReference type="Proteomes" id="UP001172457"/>
    </source>
</evidence>
<feature type="compositionally biased region" description="Polar residues" evidence="1">
    <location>
        <begin position="7"/>
        <end position="16"/>
    </location>
</feature>
<organism evidence="2 3">
    <name type="scientific">Centaurea solstitialis</name>
    <name type="common">yellow star-thistle</name>
    <dbReference type="NCBI Taxonomy" id="347529"/>
    <lineage>
        <taxon>Eukaryota</taxon>
        <taxon>Viridiplantae</taxon>
        <taxon>Streptophyta</taxon>
        <taxon>Embryophyta</taxon>
        <taxon>Tracheophyta</taxon>
        <taxon>Spermatophyta</taxon>
        <taxon>Magnoliopsida</taxon>
        <taxon>eudicotyledons</taxon>
        <taxon>Gunneridae</taxon>
        <taxon>Pentapetalae</taxon>
        <taxon>asterids</taxon>
        <taxon>campanulids</taxon>
        <taxon>Asterales</taxon>
        <taxon>Asteraceae</taxon>
        <taxon>Carduoideae</taxon>
        <taxon>Cardueae</taxon>
        <taxon>Centaureinae</taxon>
        <taxon>Centaurea</taxon>
    </lineage>
</organism>